<reference evidence="3 4" key="1">
    <citation type="journal article" date="2015" name="Nature">
        <title>rRNA introns, odd ribosomes, and small enigmatic genomes across a large radiation of phyla.</title>
        <authorList>
            <person name="Brown C.T."/>
            <person name="Hug L.A."/>
            <person name="Thomas B.C."/>
            <person name="Sharon I."/>
            <person name="Castelle C.J."/>
            <person name="Singh A."/>
            <person name="Wilkins M.J."/>
            <person name="Williams K.H."/>
            <person name="Banfield J.F."/>
        </authorList>
    </citation>
    <scope>NUCLEOTIDE SEQUENCE [LARGE SCALE GENOMIC DNA]</scope>
</reference>
<keyword evidence="1" id="KW-0812">Transmembrane</keyword>
<dbReference type="Proteomes" id="UP000034789">
    <property type="component" value="Unassembled WGS sequence"/>
</dbReference>
<organism evidence="3 4">
    <name type="scientific">Candidatus Kaiserbacteria bacterium GW2011_GWA2_58_9</name>
    <dbReference type="NCBI Taxonomy" id="1618672"/>
    <lineage>
        <taxon>Bacteria</taxon>
        <taxon>Candidatus Kaiseribacteriota</taxon>
    </lineage>
</organism>
<keyword evidence="1" id="KW-0472">Membrane</keyword>
<protein>
    <submittedName>
        <fullName evidence="3">Membrane protein</fullName>
    </submittedName>
</protein>
<evidence type="ECO:0000313" key="3">
    <source>
        <dbReference type="EMBL" id="KKW47647.1"/>
    </source>
</evidence>
<feature type="transmembrane region" description="Helical" evidence="1">
    <location>
        <begin position="47"/>
        <end position="68"/>
    </location>
</feature>
<gene>
    <name evidence="3" type="ORF">UY98_C0008G0022</name>
</gene>
<dbReference type="Pfam" id="PF18893">
    <property type="entry name" value="DUF5652"/>
    <property type="match status" value="1"/>
</dbReference>
<proteinExistence type="predicted"/>
<feature type="domain" description="DUF5652" evidence="2">
    <location>
        <begin position="19"/>
        <end position="74"/>
    </location>
</feature>
<keyword evidence="1" id="KW-1133">Transmembrane helix</keyword>
<evidence type="ECO:0000259" key="2">
    <source>
        <dbReference type="Pfam" id="PF18893"/>
    </source>
</evidence>
<feature type="transmembrane region" description="Helical" evidence="1">
    <location>
        <begin position="12"/>
        <end position="35"/>
    </location>
</feature>
<dbReference type="AlphaFoldDB" id="A0A0G2B180"/>
<accession>A0A0G2B180</accession>
<evidence type="ECO:0000313" key="4">
    <source>
        <dbReference type="Proteomes" id="UP000034789"/>
    </source>
</evidence>
<dbReference type="InterPro" id="IPR043712">
    <property type="entry name" value="DUF5652"/>
</dbReference>
<name>A0A0G2B180_9BACT</name>
<evidence type="ECO:0000256" key="1">
    <source>
        <dbReference type="SAM" id="Phobius"/>
    </source>
</evidence>
<sequence>MDFTQYMGIGGMGALGSFSLLLVLLIAWSLFWKGFALWHSAKRGEQWWFIAFLILNTAGILEIVYLFFIAKVPEFRKKLGL</sequence>
<dbReference type="EMBL" id="LCSD01000008">
    <property type="protein sequence ID" value="KKW47647.1"/>
    <property type="molecule type" value="Genomic_DNA"/>
</dbReference>
<comment type="caution">
    <text evidence="3">The sequence shown here is derived from an EMBL/GenBank/DDBJ whole genome shotgun (WGS) entry which is preliminary data.</text>
</comment>